<proteinExistence type="predicted"/>
<dbReference type="RefSeq" id="WP_345119495.1">
    <property type="nucleotide sequence ID" value="NZ_BAABJA010000015.1"/>
</dbReference>
<keyword evidence="2" id="KW-1185">Reference proteome</keyword>
<evidence type="ECO:0000313" key="1">
    <source>
        <dbReference type="EMBL" id="GAA4666735.1"/>
    </source>
</evidence>
<organism evidence="1 2">
    <name type="scientific">Bartonella pachyuromydis</name>
    <dbReference type="NCBI Taxonomy" id="931097"/>
    <lineage>
        <taxon>Bacteria</taxon>
        <taxon>Pseudomonadati</taxon>
        <taxon>Pseudomonadota</taxon>
        <taxon>Alphaproteobacteria</taxon>
        <taxon>Hyphomicrobiales</taxon>
        <taxon>Bartonellaceae</taxon>
        <taxon>Bartonella</taxon>
    </lineage>
</organism>
<reference evidence="2" key="1">
    <citation type="journal article" date="2019" name="Int. J. Syst. Evol. Microbiol.">
        <title>The Global Catalogue of Microorganisms (GCM) 10K type strain sequencing project: providing services to taxonomists for standard genome sequencing and annotation.</title>
        <authorList>
            <consortium name="The Broad Institute Genomics Platform"/>
            <consortium name="The Broad Institute Genome Sequencing Center for Infectious Disease"/>
            <person name="Wu L."/>
            <person name="Ma J."/>
        </authorList>
    </citation>
    <scope>NUCLEOTIDE SEQUENCE [LARGE SCALE GENOMIC DNA]</scope>
    <source>
        <strain evidence="2">JCM 17714</strain>
    </source>
</reference>
<dbReference type="Proteomes" id="UP001501699">
    <property type="component" value="Unassembled WGS sequence"/>
</dbReference>
<accession>A0ABP8VM88</accession>
<sequence length="215" mass="24661">MIKTFSCYLKKNNMIMFCDQKNKKILSLSEVESLISRRQRSKLSFSNRLAGSLWKYFNLSEHLEQQGGDPYNTPLLILNRYANWDYVSEIMCKDPNVMLQGVTNYIATAWFPSSLQGYLTIEYNNRAEALTLATTDIDIQTASVNELFLKNSFGQKYGNLIIGTFECLPKYIGTNSLEIKRTIAFGAFSLISSQSTKSEIIKTLSFHQELYDYVK</sequence>
<dbReference type="EMBL" id="BAABJA010000015">
    <property type="protein sequence ID" value="GAA4666735.1"/>
    <property type="molecule type" value="Genomic_DNA"/>
</dbReference>
<comment type="caution">
    <text evidence="1">The sequence shown here is derived from an EMBL/GenBank/DDBJ whole genome shotgun (WGS) entry which is preliminary data.</text>
</comment>
<protein>
    <submittedName>
        <fullName evidence="1">Uncharacterized protein</fullName>
    </submittedName>
</protein>
<evidence type="ECO:0000313" key="2">
    <source>
        <dbReference type="Proteomes" id="UP001501699"/>
    </source>
</evidence>
<gene>
    <name evidence="1" type="ORF">GCM10023262_14920</name>
</gene>
<name>A0ABP8VM88_9HYPH</name>